<dbReference type="InterPro" id="IPR036291">
    <property type="entry name" value="NAD(P)-bd_dom_sf"/>
</dbReference>
<dbReference type="SUPFAM" id="SSF51735">
    <property type="entry name" value="NAD(P)-binding Rossmann-fold domains"/>
    <property type="match status" value="1"/>
</dbReference>
<comment type="caution">
    <text evidence="1">The sequence shown here is derived from an EMBL/GenBank/DDBJ whole genome shotgun (WGS) entry which is preliminary data.</text>
</comment>
<organism evidence="1 2">
    <name type="scientific">Candidatus Azambacteria bacterium GW2011_GWA1_44_9</name>
    <dbReference type="NCBI Taxonomy" id="1618610"/>
    <lineage>
        <taxon>Bacteria</taxon>
        <taxon>Candidatus Azamiibacteriota</taxon>
    </lineage>
</organism>
<dbReference type="EMBL" id="LCJQ01000020">
    <property type="protein sequence ID" value="KKT80983.1"/>
    <property type="molecule type" value="Genomic_DNA"/>
</dbReference>
<dbReference type="InterPro" id="IPR023401">
    <property type="entry name" value="ODC_N"/>
</dbReference>
<gene>
    <name evidence="1" type="ORF">UW78_C0020G0002</name>
</gene>
<evidence type="ECO:0000313" key="1">
    <source>
        <dbReference type="EMBL" id="KKT80983.1"/>
    </source>
</evidence>
<name>A0A0G1KBJ1_9BACT</name>
<sequence>MTTKKMPYQVLTDSDVSKVLTMKVAVQKIEDALREKSQGTLIAPPRFSIDIKNGSLVFTAGAATKKEKVIGFRAYSSFERREAGTNYIQLVAVFDSESGDFKGVVIGSLIGALRTGAIGGVAVKYTLTKRNGRKC</sequence>
<dbReference type="AlphaFoldDB" id="A0A0G1KBJ1"/>
<dbReference type="PANTHER" id="PTHR13812">
    <property type="entry name" value="KETIMINE REDUCTASE MU-CRYSTALLIN"/>
    <property type="match status" value="1"/>
</dbReference>
<dbReference type="InterPro" id="IPR003462">
    <property type="entry name" value="ODC_Mu_crystall"/>
</dbReference>
<reference evidence="1 2" key="1">
    <citation type="journal article" date="2015" name="Nature">
        <title>rRNA introns, odd ribosomes, and small enigmatic genomes across a large radiation of phyla.</title>
        <authorList>
            <person name="Brown C.T."/>
            <person name="Hug L.A."/>
            <person name="Thomas B.C."/>
            <person name="Sharon I."/>
            <person name="Castelle C.J."/>
            <person name="Singh A."/>
            <person name="Wilkins M.J."/>
            <person name="Williams K.H."/>
            <person name="Banfield J.F."/>
        </authorList>
    </citation>
    <scope>NUCLEOTIDE SEQUENCE [LARGE SCALE GENOMIC DNA]</scope>
</reference>
<proteinExistence type="predicted"/>
<dbReference type="Gene3D" id="3.30.1780.10">
    <property type="entry name" value="ornithine cyclodeaminase, domain 1"/>
    <property type="match status" value="1"/>
</dbReference>
<dbReference type="Pfam" id="PF02423">
    <property type="entry name" value="OCD_Mu_crystall"/>
    <property type="match status" value="1"/>
</dbReference>
<dbReference type="Proteomes" id="UP000034595">
    <property type="component" value="Unassembled WGS sequence"/>
</dbReference>
<accession>A0A0G1KBJ1</accession>
<protein>
    <submittedName>
        <fullName evidence="1">Ornithine cyclodeaminase/mu-crystallin</fullName>
    </submittedName>
</protein>
<dbReference type="GO" id="GO:0005737">
    <property type="term" value="C:cytoplasm"/>
    <property type="evidence" value="ECO:0007669"/>
    <property type="project" value="TreeGrafter"/>
</dbReference>
<dbReference type="PANTHER" id="PTHR13812:SF19">
    <property type="entry name" value="KETIMINE REDUCTASE MU-CRYSTALLIN"/>
    <property type="match status" value="1"/>
</dbReference>
<evidence type="ECO:0000313" key="2">
    <source>
        <dbReference type="Proteomes" id="UP000034595"/>
    </source>
</evidence>